<evidence type="ECO:0000256" key="1">
    <source>
        <dbReference type="ARBA" id="ARBA00008535"/>
    </source>
</evidence>
<evidence type="ECO:0000313" key="6">
    <source>
        <dbReference type="RefSeq" id="XP_045556095.1"/>
    </source>
</evidence>
<accession>A0ABM3DBB8</accession>
<evidence type="ECO:0000256" key="2">
    <source>
        <dbReference type="ARBA" id="ARBA00022741"/>
    </source>
</evidence>
<dbReference type="InterPro" id="IPR006703">
    <property type="entry name" value="G_AIG1"/>
</dbReference>
<dbReference type="Proteomes" id="UP001652741">
    <property type="component" value="Chromosome ssa17"/>
</dbReference>
<dbReference type="InterPro" id="IPR045058">
    <property type="entry name" value="GIMA/IAN/Toc"/>
</dbReference>
<dbReference type="Gene3D" id="3.40.50.300">
    <property type="entry name" value="P-loop containing nucleotide triphosphate hydrolases"/>
    <property type="match status" value="1"/>
</dbReference>
<dbReference type="PANTHER" id="PTHR10903">
    <property type="entry name" value="GTPASE, IMAP FAMILY MEMBER-RELATED"/>
    <property type="match status" value="1"/>
</dbReference>
<comment type="similarity">
    <text evidence="1">Belongs to the TRAFAC class TrmE-Era-EngA-EngB-Septin-like GTPase superfamily. AIG1/Toc34/Toc159-like paraseptin GTPase family. IAN subfamily.</text>
</comment>
<keyword evidence="5" id="KW-1185">Reference proteome</keyword>
<keyword evidence="3" id="KW-0342">GTP-binding</keyword>
<feature type="domain" description="AIG1-type G" evidence="4">
    <location>
        <begin position="83"/>
        <end position="281"/>
    </location>
</feature>
<dbReference type="GeneID" id="123728267"/>
<keyword evidence="2" id="KW-0547">Nucleotide-binding</keyword>
<dbReference type="RefSeq" id="XP_045556095.1">
    <property type="nucleotide sequence ID" value="XM_045700139.1"/>
</dbReference>
<dbReference type="PANTHER" id="PTHR10903:SF112">
    <property type="entry name" value="SI:CH211-113E8.5"/>
    <property type="match status" value="1"/>
</dbReference>
<dbReference type="CDD" id="cd01852">
    <property type="entry name" value="AIG1"/>
    <property type="match status" value="1"/>
</dbReference>
<name>A0ABM3DBB8_SALSA</name>
<reference evidence="6 7" key="1">
    <citation type="submission" date="2025-05" db="UniProtKB">
        <authorList>
            <consortium name="RefSeq"/>
        </authorList>
    </citation>
    <scope>IDENTIFICATION</scope>
</reference>
<dbReference type="InterPro" id="IPR027417">
    <property type="entry name" value="P-loop_NTPase"/>
</dbReference>
<dbReference type="PROSITE" id="PS51720">
    <property type="entry name" value="G_AIG1"/>
    <property type="match status" value="1"/>
</dbReference>
<organism evidence="5 7">
    <name type="scientific">Salmo salar</name>
    <name type="common">Atlantic salmon</name>
    <dbReference type="NCBI Taxonomy" id="8030"/>
    <lineage>
        <taxon>Eukaryota</taxon>
        <taxon>Metazoa</taxon>
        <taxon>Chordata</taxon>
        <taxon>Craniata</taxon>
        <taxon>Vertebrata</taxon>
        <taxon>Euteleostomi</taxon>
        <taxon>Actinopterygii</taxon>
        <taxon>Neopterygii</taxon>
        <taxon>Teleostei</taxon>
        <taxon>Protacanthopterygii</taxon>
        <taxon>Salmoniformes</taxon>
        <taxon>Salmonidae</taxon>
        <taxon>Salmoninae</taxon>
        <taxon>Salmo</taxon>
    </lineage>
</organism>
<evidence type="ECO:0000313" key="5">
    <source>
        <dbReference type="Proteomes" id="UP001652741"/>
    </source>
</evidence>
<proteinExistence type="inferred from homology"/>
<evidence type="ECO:0000259" key="4">
    <source>
        <dbReference type="PROSITE" id="PS51720"/>
    </source>
</evidence>
<gene>
    <name evidence="7" type="primary">LOC123728267</name>
    <name evidence="6" type="synonym">LOC123728266</name>
</gene>
<protein>
    <submittedName>
        <fullName evidence="6 7">GTPase IMAP family member 7-like</fullName>
    </submittedName>
</protein>
<evidence type="ECO:0000256" key="3">
    <source>
        <dbReference type="ARBA" id="ARBA00023134"/>
    </source>
</evidence>
<sequence>MVCVNVKGKVVVRLPYICCIDVRKAVWAVLRELGRYKNHQIFSLNTLLFSLLFIYLKINQDEMGSSNSTPDRPPTPPRAVPAGRDIRIVMIGKTGAGKSATGNTILGNKLFTSLPIGSSVTESCVKERVQDNRWIYVVDTPGLLDTGKTPEYIEKEIVRCLQESAPGPHAFLLVVEATTWKEEDQNTVDDLERLFGPEVFKFMIVLFTHGDKLGGQTIETFVRDGNLQVRKILERCSGRFHVFDNTKSSNNRNHRDQVVDLVTMIDKMVAVAGGGYFHRTI</sequence>
<dbReference type="SUPFAM" id="SSF52540">
    <property type="entry name" value="P-loop containing nucleoside triphosphate hydrolases"/>
    <property type="match status" value="1"/>
</dbReference>
<dbReference type="Pfam" id="PF04548">
    <property type="entry name" value="AIG1"/>
    <property type="match status" value="1"/>
</dbReference>
<evidence type="ECO:0000313" key="7">
    <source>
        <dbReference type="RefSeq" id="XP_045556096.1"/>
    </source>
</evidence>
<dbReference type="RefSeq" id="XP_045556096.1">
    <property type="nucleotide sequence ID" value="XM_045700140.1"/>
</dbReference>